<accession>A0A825BB45</accession>
<protein>
    <submittedName>
        <fullName evidence="1">Uncharacterized protein</fullName>
    </submittedName>
</protein>
<dbReference type="RefSeq" id="WP_052121982.1">
    <property type="nucleotide sequence ID" value="NZ_JACXXC010000001.1"/>
</dbReference>
<proteinExistence type="predicted"/>
<gene>
    <name evidence="1" type="ORF">CX802_03615</name>
</gene>
<dbReference type="Proteomes" id="UP000535509">
    <property type="component" value="Unassembled WGS sequence"/>
</dbReference>
<sequence>MDKKQEIQEVLDQRRKTHGDYPRVALLHYLLQDTFDTASANEKHTYYPYQTIAINMIFHKLARIGCGNSCEVDHWRDIAGYATLVVEELNKKCGSENECETSSTSNI</sequence>
<reference evidence="1 2" key="1">
    <citation type="submission" date="2018-06" db="EMBL/GenBank/DDBJ databases">
        <authorList>
            <consortium name="PulseNet: The National Subtyping Network for Foodborne Disease Surveillance"/>
            <person name="Tarr C.L."/>
            <person name="Trees E."/>
            <person name="Katz L.S."/>
            <person name="Carleton-Romer H.A."/>
            <person name="Stroika S."/>
            <person name="Kucerova Z."/>
            <person name="Roache K.F."/>
            <person name="Sabol A.L."/>
            <person name="Besser J."/>
            <person name="Gerner-Smidt P."/>
        </authorList>
    </citation>
    <scope>NUCLEOTIDE SEQUENCE [LARGE SCALE GENOMIC DNA]</scope>
    <source>
        <strain evidence="1 2">PNUSAC001503</strain>
    </source>
</reference>
<dbReference type="AlphaFoldDB" id="A0A825BB45"/>
<name>A0A825BB45_CAMFE</name>
<dbReference type="EMBL" id="AABTCC010000008">
    <property type="protein sequence ID" value="EAI8858938.1"/>
    <property type="molecule type" value="Genomic_DNA"/>
</dbReference>
<evidence type="ECO:0000313" key="2">
    <source>
        <dbReference type="Proteomes" id="UP000535509"/>
    </source>
</evidence>
<comment type="caution">
    <text evidence="1">The sequence shown here is derived from an EMBL/GenBank/DDBJ whole genome shotgun (WGS) entry which is preliminary data.</text>
</comment>
<organism evidence="1 2">
    <name type="scientific">Campylobacter fetus</name>
    <dbReference type="NCBI Taxonomy" id="196"/>
    <lineage>
        <taxon>Bacteria</taxon>
        <taxon>Pseudomonadati</taxon>
        <taxon>Campylobacterota</taxon>
        <taxon>Epsilonproteobacteria</taxon>
        <taxon>Campylobacterales</taxon>
        <taxon>Campylobacteraceae</taxon>
        <taxon>Campylobacter</taxon>
    </lineage>
</organism>
<evidence type="ECO:0000313" key="1">
    <source>
        <dbReference type="EMBL" id="EAI8858938.1"/>
    </source>
</evidence>
<keyword evidence="2" id="KW-1185">Reference proteome</keyword>